<comment type="caution">
    <text evidence="2">The sequence shown here is derived from an EMBL/GenBank/DDBJ whole genome shotgun (WGS) entry which is preliminary data.</text>
</comment>
<feature type="compositionally biased region" description="Polar residues" evidence="1">
    <location>
        <begin position="18"/>
        <end position="40"/>
    </location>
</feature>
<dbReference type="Proteomes" id="UP001153076">
    <property type="component" value="Unassembled WGS sequence"/>
</dbReference>
<reference evidence="2" key="1">
    <citation type="submission" date="2022-04" db="EMBL/GenBank/DDBJ databases">
        <title>Carnegiea gigantea Genome sequencing and assembly v2.</title>
        <authorList>
            <person name="Copetti D."/>
            <person name="Sanderson M.J."/>
            <person name="Burquez A."/>
            <person name="Wojciechowski M.F."/>
        </authorList>
    </citation>
    <scope>NUCLEOTIDE SEQUENCE</scope>
    <source>
        <strain evidence="2">SGP5-SGP5p</strain>
        <tissue evidence="2">Aerial part</tissue>
    </source>
</reference>
<proteinExistence type="predicted"/>
<evidence type="ECO:0000313" key="3">
    <source>
        <dbReference type="Proteomes" id="UP001153076"/>
    </source>
</evidence>
<accession>A0A9Q1JML2</accession>
<keyword evidence="3" id="KW-1185">Reference proteome</keyword>
<protein>
    <submittedName>
        <fullName evidence="2">Uncharacterized protein</fullName>
    </submittedName>
</protein>
<name>A0A9Q1JML2_9CARY</name>
<evidence type="ECO:0000256" key="1">
    <source>
        <dbReference type="SAM" id="MobiDB-lite"/>
    </source>
</evidence>
<sequence length="366" mass="42052">MPTPQLAPHLTVPFFDPNQRTIQPTSQPHVRPTPQQSVQPTRGHIVPSTEHEMVVRDKILIEPKGDTYMLYSLSLNIKCSKLNFKVKGAKQLKNLFAYASKSGKVPDFVSVDNWAQLQKSGPEGVGPSLLTYGVIPITEWHRQMGTVDELYKDIHMHRIKDKQGNWVCKKSELKFVRSNSNYVKMSFQIKDGFELTDLLFQTSNVHEEHTKRWQEYRSFEPSTDDSSQSPPLSERDILVQGDLTSKGHVSSFGVEGVVMKRQSFLSISSHSSSINNYDARKMAMRFNESVSKATEEEACQQEFRKQVEEEVRAKLIVELNNQWVEKEAKIQNDLDQEKAARQRDKKKVKSKMSKMWRFFKSKQAGS</sequence>
<feature type="region of interest" description="Disordered" evidence="1">
    <location>
        <begin position="1"/>
        <end position="42"/>
    </location>
</feature>
<gene>
    <name evidence="2" type="ORF">Cgig2_001245</name>
</gene>
<organism evidence="2 3">
    <name type="scientific">Carnegiea gigantea</name>
    <dbReference type="NCBI Taxonomy" id="171969"/>
    <lineage>
        <taxon>Eukaryota</taxon>
        <taxon>Viridiplantae</taxon>
        <taxon>Streptophyta</taxon>
        <taxon>Embryophyta</taxon>
        <taxon>Tracheophyta</taxon>
        <taxon>Spermatophyta</taxon>
        <taxon>Magnoliopsida</taxon>
        <taxon>eudicotyledons</taxon>
        <taxon>Gunneridae</taxon>
        <taxon>Pentapetalae</taxon>
        <taxon>Caryophyllales</taxon>
        <taxon>Cactineae</taxon>
        <taxon>Cactaceae</taxon>
        <taxon>Cactoideae</taxon>
        <taxon>Echinocereeae</taxon>
        <taxon>Carnegiea</taxon>
    </lineage>
</organism>
<dbReference type="AlphaFoldDB" id="A0A9Q1JML2"/>
<evidence type="ECO:0000313" key="2">
    <source>
        <dbReference type="EMBL" id="KAJ8426576.1"/>
    </source>
</evidence>
<dbReference type="EMBL" id="JAKOGI010001267">
    <property type="protein sequence ID" value="KAJ8426576.1"/>
    <property type="molecule type" value="Genomic_DNA"/>
</dbReference>